<dbReference type="InterPro" id="IPR006680">
    <property type="entry name" value="Amidohydro-rel"/>
</dbReference>
<dbReference type="Proteomes" id="UP000031163">
    <property type="component" value="Chromosome"/>
</dbReference>
<keyword evidence="3" id="KW-0378">Hydrolase</keyword>
<comment type="similarity">
    <text evidence="1">Belongs to the metallo-dependent hydrolases superfamily.</text>
</comment>
<dbReference type="Gene3D" id="3.20.20.140">
    <property type="entry name" value="Metal-dependent hydrolases"/>
    <property type="match status" value="1"/>
</dbReference>
<dbReference type="RefSeq" id="WP_039651228.1">
    <property type="nucleotide sequence ID" value="NZ_CP007770.1"/>
</dbReference>
<dbReference type="PANTHER" id="PTHR43569:SF2">
    <property type="entry name" value="AMIDOHYDROLASE-RELATED DOMAIN-CONTAINING PROTEIN"/>
    <property type="match status" value="1"/>
</dbReference>
<dbReference type="GO" id="GO:0016787">
    <property type="term" value="F:hydrolase activity"/>
    <property type="evidence" value="ECO:0007669"/>
    <property type="project" value="UniProtKB-KW"/>
</dbReference>
<name>A0A0A8H2Y7_9BACT</name>
<protein>
    <submittedName>
        <fullName evidence="3">Metal-dependent hydrolase/amidohydrolase</fullName>
    </submittedName>
</protein>
<dbReference type="GeneID" id="74432287"/>
<organism evidence="3 4">
    <name type="scientific">Campylobacter insulaenigrae NCTC 12927</name>
    <dbReference type="NCBI Taxonomy" id="1031564"/>
    <lineage>
        <taxon>Bacteria</taxon>
        <taxon>Pseudomonadati</taxon>
        <taxon>Campylobacterota</taxon>
        <taxon>Epsilonproteobacteria</taxon>
        <taxon>Campylobacterales</taxon>
        <taxon>Campylobacteraceae</taxon>
        <taxon>Campylobacter</taxon>
    </lineage>
</organism>
<accession>A0A0A8H2Y7</accession>
<dbReference type="KEGG" id="cis:CINS_1509"/>
<dbReference type="STRING" id="1031564.CINS_1509"/>
<evidence type="ECO:0000259" key="2">
    <source>
        <dbReference type="Pfam" id="PF04909"/>
    </source>
</evidence>
<evidence type="ECO:0000313" key="3">
    <source>
        <dbReference type="EMBL" id="AJC88446.1"/>
    </source>
</evidence>
<dbReference type="PANTHER" id="PTHR43569">
    <property type="entry name" value="AMIDOHYDROLASE"/>
    <property type="match status" value="1"/>
</dbReference>
<dbReference type="Pfam" id="PF04909">
    <property type="entry name" value="Amidohydro_2"/>
    <property type="match status" value="1"/>
</dbReference>
<sequence length="256" mass="30292">MQKIFDAHLHLWDLDQMSIPWLKFNECLNKNFNYEDVIKKYQDFDLIGAMYVEANSDDKDSEASFALKQKELYGFKLCLADINYKDEISAFREVLHTSVKGARRLLEEDFLQILKYLEKENLVFEACMKNEELAMLEFVFRTCPKLKVCLNHFGTPSKEHLDQYKKTLEKFSHYSQFFIKLSAPDNFSQETPKDFLFEIFAFLKACFGEERLLFGSNFPVAKLEPNEWAKLIIQSEVFENLDAIFYKNAFNLYERS</sequence>
<reference evidence="3 4" key="1">
    <citation type="journal article" date="2014" name="Genome Biol. Evol.">
        <title>Comparative Genomics of the Campylobacter lari Group.</title>
        <authorList>
            <person name="Miller W.G."/>
            <person name="Yee E."/>
            <person name="Chapman M.H."/>
            <person name="Smith T.P."/>
            <person name="Bono J.L."/>
            <person name="Huynh S."/>
            <person name="Parker C.T."/>
            <person name="Vandamme P."/>
            <person name="Luong K."/>
            <person name="Korlach J."/>
        </authorList>
    </citation>
    <scope>NUCLEOTIDE SEQUENCE [LARGE SCALE GENOMIC DNA]</scope>
    <source>
        <strain evidence="3 4">NCTC 12927</strain>
    </source>
</reference>
<evidence type="ECO:0000256" key="1">
    <source>
        <dbReference type="ARBA" id="ARBA00038310"/>
    </source>
</evidence>
<dbReference type="HOGENOM" id="CLU_044590_3_2_7"/>
<dbReference type="InterPro" id="IPR032466">
    <property type="entry name" value="Metal_Hydrolase"/>
</dbReference>
<feature type="domain" description="Amidohydrolase-related" evidence="2">
    <location>
        <begin position="95"/>
        <end position="254"/>
    </location>
</feature>
<evidence type="ECO:0000313" key="4">
    <source>
        <dbReference type="Proteomes" id="UP000031163"/>
    </source>
</evidence>
<dbReference type="SUPFAM" id="SSF51556">
    <property type="entry name" value="Metallo-dependent hydrolases"/>
    <property type="match status" value="1"/>
</dbReference>
<dbReference type="AlphaFoldDB" id="A0A0A8H2Y7"/>
<dbReference type="EMBL" id="CP007770">
    <property type="protein sequence ID" value="AJC88446.1"/>
    <property type="molecule type" value="Genomic_DNA"/>
</dbReference>
<gene>
    <name evidence="3" type="ORF">CINS_1509</name>
</gene>
<dbReference type="InterPro" id="IPR052350">
    <property type="entry name" value="Metallo-dep_Lactonases"/>
</dbReference>
<proteinExistence type="inferred from homology"/>